<evidence type="ECO:0008006" key="3">
    <source>
        <dbReference type="Google" id="ProtNLM"/>
    </source>
</evidence>
<dbReference type="GO" id="GO:0008897">
    <property type="term" value="F:holo-[acyl-carrier-protein] synthase activity"/>
    <property type="evidence" value="ECO:0007669"/>
    <property type="project" value="InterPro"/>
</dbReference>
<evidence type="ECO:0000313" key="1">
    <source>
        <dbReference type="EMBL" id="QEO13406.1"/>
    </source>
</evidence>
<gene>
    <name evidence="1" type="ORF">FLP10_02490</name>
</gene>
<dbReference type="GO" id="GO:0000287">
    <property type="term" value="F:magnesium ion binding"/>
    <property type="evidence" value="ECO:0007669"/>
    <property type="project" value="InterPro"/>
</dbReference>
<dbReference type="EMBL" id="CP043505">
    <property type="protein sequence ID" value="QEO13406.1"/>
    <property type="molecule type" value="Genomic_DNA"/>
</dbReference>
<protein>
    <recommendedName>
        <fullName evidence="3">4'-phosphopantetheinyl transferase superfamily protein</fullName>
    </recommendedName>
</protein>
<keyword evidence="2" id="KW-1185">Reference proteome</keyword>
<accession>A0A5C1YBR0</accession>
<proteinExistence type="predicted"/>
<dbReference type="OrthoDB" id="190168at2"/>
<dbReference type="RefSeq" id="WP_149159430.1">
    <property type="nucleotide sequence ID" value="NZ_CP043505.1"/>
</dbReference>
<sequence>MGLLDDAELVILEDGLVTAAMFTGRRRPSAEAALAAVIAARSGIRADDIELDWACDECGSRHGAPAVEYPPGPGGVPWRGDAAAHGSLLVAASALGVRIGIGFAPGEVGGAVEDAAFHRSELDAIDSTPPGARESVRAVLWARKSALLRALGHSALLEPSALALSAPTADGAPGRIARPVAEVGAIWGEVRIHDLVVPGAGAVAALAVLP</sequence>
<evidence type="ECO:0000313" key="2">
    <source>
        <dbReference type="Proteomes" id="UP000324678"/>
    </source>
</evidence>
<dbReference type="InterPro" id="IPR037143">
    <property type="entry name" value="4-PPantetheinyl_Trfase_dom_sf"/>
</dbReference>
<dbReference type="KEGG" id="ail:FLP10_02490"/>
<dbReference type="Proteomes" id="UP000324678">
    <property type="component" value="Chromosome"/>
</dbReference>
<name>A0A5C1YBR0_9MICO</name>
<dbReference type="AlphaFoldDB" id="A0A5C1YBR0"/>
<organism evidence="1 2">
    <name type="scientific">Agromyces intestinalis</name>
    <dbReference type="NCBI Taxonomy" id="2592652"/>
    <lineage>
        <taxon>Bacteria</taxon>
        <taxon>Bacillati</taxon>
        <taxon>Actinomycetota</taxon>
        <taxon>Actinomycetes</taxon>
        <taxon>Micrococcales</taxon>
        <taxon>Microbacteriaceae</taxon>
        <taxon>Agromyces</taxon>
    </lineage>
</organism>
<dbReference type="SUPFAM" id="SSF56214">
    <property type="entry name" value="4'-phosphopantetheinyl transferase"/>
    <property type="match status" value="1"/>
</dbReference>
<reference evidence="1 2" key="1">
    <citation type="submission" date="2019-09" db="EMBL/GenBank/DDBJ databases">
        <title>Genome sequencing of strain KACC 19306.</title>
        <authorList>
            <person name="Heo J."/>
            <person name="Kim S.-J."/>
            <person name="Kim J.-S."/>
            <person name="Hong S.-B."/>
            <person name="Kwon S.-W."/>
        </authorList>
    </citation>
    <scope>NUCLEOTIDE SEQUENCE [LARGE SCALE GENOMIC DNA]</scope>
    <source>
        <strain evidence="1 2">KACC 19306</strain>
    </source>
</reference>